<feature type="domain" description="HTH araC/xylS-type" evidence="4">
    <location>
        <begin position="213"/>
        <end position="315"/>
    </location>
</feature>
<dbReference type="InterPro" id="IPR018060">
    <property type="entry name" value="HTH_AraC"/>
</dbReference>
<organism evidence="5 6">
    <name type="scientific">Myroides odoratus</name>
    <name type="common">Flavobacterium odoratum</name>
    <dbReference type="NCBI Taxonomy" id="256"/>
    <lineage>
        <taxon>Bacteria</taxon>
        <taxon>Pseudomonadati</taxon>
        <taxon>Bacteroidota</taxon>
        <taxon>Flavobacteriia</taxon>
        <taxon>Flavobacteriales</taxon>
        <taxon>Flavobacteriaceae</taxon>
        <taxon>Myroides</taxon>
    </lineage>
</organism>
<keyword evidence="1" id="KW-0805">Transcription regulation</keyword>
<dbReference type="Pfam" id="PF02311">
    <property type="entry name" value="AraC_binding"/>
    <property type="match status" value="1"/>
</dbReference>
<dbReference type="GO" id="GO:0003700">
    <property type="term" value="F:DNA-binding transcription factor activity"/>
    <property type="evidence" value="ECO:0007669"/>
    <property type="project" value="InterPro"/>
</dbReference>
<dbReference type="Gene3D" id="1.10.10.60">
    <property type="entry name" value="Homeodomain-like"/>
    <property type="match status" value="1"/>
</dbReference>
<dbReference type="RefSeq" id="WP_115089772.1">
    <property type="nucleotide sequence ID" value="NZ_CP068107.1"/>
</dbReference>
<evidence type="ECO:0000313" key="5">
    <source>
        <dbReference type="EMBL" id="STZ26665.1"/>
    </source>
</evidence>
<protein>
    <submittedName>
        <fullName evidence="5">DNA-binding transcriptional regulator AraC</fullName>
    </submittedName>
</protein>
<evidence type="ECO:0000256" key="2">
    <source>
        <dbReference type="ARBA" id="ARBA00023125"/>
    </source>
</evidence>
<name>A0A378RI94_MYROD</name>
<gene>
    <name evidence="5" type="ORF">NCTC11179_00187</name>
</gene>
<dbReference type="InterPro" id="IPR003313">
    <property type="entry name" value="AraC-bd"/>
</dbReference>
<dbReference type="PANTHER" id="PTHR43280">
    <property type="entry name" value="ARAC-FAMILY TRANSCRIPTIONAL REGULATOR"/>
    <property type="match status" value="1"/>
</dbReference>
<dbReference type="GO" id="GO:0043565">
    <property type="term" value="F:sequence-specific DNA binding"/>
    <property type="evidence" value="ECO:0007669"/>
    <property type="project" value="InterPro"/>
</dbReference>
<keyword evidence="3" id="KW-0804">Transcription</keyword>
<dbReference type="SUPFAM" id="SSF46689">
    <property type="entry name" value="Homeodomain-like"/>
    <property type="match status" value="1"/>
</dbReference>
<dbReference type="SMART" id="SM00342">
    <property type="entry name" value="HTH_ARAC"/>
    <property type="match status" value="1"/>
</dbReference>
<dbReference type="EMBL" id="UGQL01000001">
    <property type="protein sequence ID" value="STZ26665.1"/>
    <property type="molecule type" value="Genomic_DNA"/>
</dbReference>
<reference evidence="5 6" key="1">
    <citation type="submission" date="2018-06" db="EMBL/GenBank/DDBJ databases">
        <authorList>
            <consortium name="Pathogen Informatics"/>
            <person name="Doyle S."/>
        </authorList>
    </citation>
    <scope>NUCLEOTIDE SEQUENCE [LARGE SCALE GENOMIC DNA]</scope>
    <source>
        <strain evidence="5 6">NCTC11179</strain>
    </source>
</reference>
<evidence type="ECO:0000256" key="3">
    <source>
        <dbReference type="ARBA" id="ARBA00023163"/>
    </source>
</evidence>
<sequence>MKNEDNIKEIHTLEEFKALYFADQEGNIVCEECCTIEYQSGIGFLEIFTLENLSQLPTFIAGRQTRKQFYTMVLITAGEVEEIIGYTKHNFTAGDMYFIGENQLHHIQQWSDDVQGFMCLFDSDYFLLCLKHQIKLNSFPFFQFGQQPFVNLGEREVSMMEHLFWKLNNEKCQKQTFNDDLLVRMFLNIILLEAERIYNHKKVETPFVLSRKEQLVARFQLLVNQKIIVLKQVNEYAALLHVHPHYLNDVVKEITGFPASYFIQKQLIDEIKSRLIQTNDTVAIIAGDLNFTEESYLGRFFKKQVGVTPIQYRKTHKQH</sequence>
<dbReference type="InterPro" id="IPR009057">
    <property type="entry name" value="Homeodomain-like_sf"/>
</dbReference>
<keyword evidence="6" id="KW-1185">Reference proteome</keyword>
<dbReference type="PROSITE" id="PS01124">
    <property type="entry name" value="HTH_ARAC_FAMILY_2"/>
    <property type="match status" value="1"/>
</dbReference>
<dbReference type="SUPFAM" id="SSF51215">
    <property type="entry name" value="Regulatory protein AraC"/>
    <property type="match status" value="1"/>
</dbReference>
<dbReference type="InterPro" id="IPR037923">
    <property type="entry name" value="HTH-like"/>
</dbReference>
<evidence type="ECO:0000259" key="4">
    <source>
        <dbReference type="PROSITE" id="PS01124"/>
    </source>
</evidence>
<dbReference type="Pfam" id="PF12833">
    <property type="entry name" value="HTH_18"/>
    <property type="match status" value="1"/>
</dbReference>
<evidence type="ECO:0000256" key="1">
    <source>
        <dbReference type="ARBA" id="ARBA00023015"/>
    </source>
</evidence>
<dbReference type="PANTHER" id="PTHR43280:SF32">
    <property type="entry name" value="TRANSCRIPTIONAL REGULATORY PROTEIN"/>
    <property type="match status" value="1"/>
</dbReference>
<accession>A0A378RI94</accession>
<evidence type="ECO:0000313" key="6">
    <source>
        <dbReference type="Proteomes" id="UP000255024"/>
    </source>
</evidence>
<dbReference type="Proteomes" id="UP000255024">
    <property type="component" value="Unassembled WGS sequence"/>
</dbReference>
<proteinExistence type="predicted"/>
<keyword evidence="2 5" id="KW-0238">DNA-binding</keyword>
<dbReference type="AlphaFoldDB" id="A0A378RI94"/>